<dbReference type="AlphaFoldDB" id="A0A4Z2GSM9"/>
<keyword evidence="3" id="KW-1185">Reference proteome</keyword>
<organism evidence="2 3">
    <name type="scientific">Liparis tanakae</name>
    <name type="common">Tanaka's snailfish</name>
    <dbReference type="NCBI Taxonomy" id="230148"/>
    <lineage>
        <taxon>Eukaryota</taxon>
        <taxon>Metazoa</taxon>
        <taxon>Chordata</taxon>
        <taxon>Craniata</taxon>
        <taxon>Vertebrata</taxon>
        <taxon>Euteleostomi</taxon>
        <taxon>Actinopterygii</taxon>
        <taxon>Neopterygii</taxon>
        <taxon>Teleostei</taxon>
        <taxon>Neoteleostei</taxon>
        <taxon>Acanthomorphata</taxon>
        <taxon>Eupercaria</taxon>
        <taxon>Perciformes</taxon>
        <taxon>Cottioidei</taxon>
        <taxon>Cottales</taxon>
        <taxon>Liparidae</taxon>
        <taxon>Liparis</taxon>
    </lineage>
</organism>
<reference evidence="2 3" key="1">
    <citation type="submission" date="2019-03" db="EMBL/GenBank/DDBJ databases">
        <title>First draft genome of Liparis tanakae, snailfish: a comprehensive survey of snailfish specific genes.</title>
        <authorList>
            <person name="Kim W."/>
            <person name="Song I."/>
            <person name="Jeong J.-H."/>
            <person name="Kim D."/>
            <person name="Kim S."/>
            <person name="Ryu S."/>
            <person name="Song J.Y."/>
            <person name="Lee S.K."/>
        </authorList>
    </citation>
    <scope>NUCLEOTIDE SEQUENCE [LARGE SCALE GENOMIC DNA]</scope>
    <source>
        <tissue evidence="2">Muscle</tissue>
    </source>
</reference>
<accession>A0A4Z2GSM9</accession>
<name>A0A4Z2GSM9_9TELE</name>
<dbReference type="EMBL" id="SRLO01000436">
    <property type="protein sequence ID" value="TNN56125.1"/>
    <property type="molecule type" value="Genomic_DNA"/>
</dbReference>
<dbReference type="Proteomes" id="UP000314294">
    <property type="component" value="Unassembled WGS sequence"/>
</dbReference>
<sequence length="59" mass="6681">MMSNSQFGEAGLTAQKRWTPPRWWGYGHPNSNNTNYGGRAALKSKGLPGRRFEKDLEEV</sequence>
<protein>
    <submittedName>
        <fullName evidence="2">Uncharacterized protein</fullName>
    </submittedName>
</protein>
<comment type="caution">
    <text evidence="2">The sequence shown here is derived from an EMBL/GenBank/DDBJ whole genome shotgun (WGS) entry which is preliminary data.</text>
</comment>
<evidence type="ECO:0000256" key="1">
    <source>
        <dbReference type="SAM" id="MobiDB-lite"/>
    </source>
</evidence>
<evidence type="ECO:0000313" key="2">
    <source>
        <dbReference type="EMBL" id="TNN56125.1"/>
    </source>
</evidence>
<evidence type="ECO:0000313" key="3">
    <source>
        <dbReference type="Proteomes" id="UP000314294"/>
    </source>
</evidence>
<feature type="region of interest" description="Disordered" evidence="1">
    <location>
        <begin position="23"/>
        <end position="59"/>
    </location>
</feature>
<proteinExistence type="predicted"/>
<gene>
    <name evidence="2" type="ORF">EYF80_033675</name>
</gene>
<feature type="compositionally biased region" description="Basic and acidic residues" evidence="1">
    <location>
        <begin position="50"/>
        <end position="59"/>
    </location>
</feature>